<sequence length="362" mass="39619">MSDLATILIILAIYLIISIGIGIYGRSKDDSAEDYFVASRKINPWILFCTLAATNFSAFFFLGFAGASYRAGWGFYGIMAMGTSLVGLSILLLGIPIHKLGKEKGYVTPPELIAGETNSKYLGWLYGTVLVVFTLPYLATQPMGAGIILETLSGGEIPYFTGAFILTCVMVTYLTLGGMKSSALTDVFQGILMFLILIIFVLSFFLNEDIGGFGEAGKELWDNKPEKFVREGNFTWQVMLSFTLLWPITVPMFPQLFSRFYIAEDDKAIRTAAWLYPAVVPILFLFPVMIGVYGNIVDFDHALSKTESDNILPLILTDYAPLWAATLVSIGAMAAFMSTADSQILAMSSIITKDGLPAVTEV</sequence>
<keyword evidence="10 12" id="KW-0472">Membrane</keyword>
<evidence type="ECO:0000256" key="9">
    <source>
        <dbReference type="ARBA" id="ARBA00023065"/>
    </source>
</evidence>
<keyword evidence="8" id="KW-0915">Sodium</keyword>
<evidence type="ECO:0000256" key="2">
    <source>
        <dbReference type="ARBA" id="ARBA00006434"/>
    </source>
</evidence>
<feature type="transmembrane region" description="Helical" evidence="12">
    <location>
        <begin position="6"/>
        <end position="24"/>
    </location>
</feature>
<organism evidence="13">
    <name type="scientific">marine metagenome</name>
    <dbReference type="NCBI Taxonomy" id="408172"/>
    <lineage>
        <taxon>unclassified sequences</taxon>
        <taxon>metagenomes</taxon>
        <taxon>ecological metagenomes</taxon>
    </lineage>
</organism>
<dbReference type="PANTHER" id="PTHR48086:SF3">
    <property type="entry name" value="SODIUM_PROLINE SYMPORTER"/>
    <property type="match status" value="1"/>
</dbReference>
<dbReference type="Gene3D" id="1.20.1730.10">
    <property type="entry name" value="Sodium/glucose cotransporter"/>
    <property type="match status" value="1"/>
</dbReference>
<keyword evidence="4" id="KW-1003">Cell membrane</keyword>
<dbReference type="GO" id="GO:0005886">
    <property type="term" value="C:plasma membrane"/>
    <property type="evidence" value="ECO:0007669"/>
    <property type="project" value="UniProtKB-SubCell"/>
</dbReference>
<feature type="non-terminal residue" evidence="13">
    <location>
        <position position="362"/>
    </location>
</feature>
<comment type="similarity">
    <text evidence="2">Belongs to the sodium:solute symporter (SSF) (TC 2.A.21) family.</text>
</comment>
<evidence type="ECO:0000256" key="6">
    <source>
        <dbReference type="ARBA" id="ARBA00022847"/>
    </source>
</evidence>
<feature type="transmembrane region" description="Helical" evidence="12">
    <location>
        <begin position="316"/>
        <end position="337"/>
    </location>
</feature>
<feature type="transmembrane region" description="Helical" evidence="12">
    <location>
        <begin position="121"/>
        <end position="139"/>
    </location>
</feature>
<feature type="transmembrane region" description="Helical" evidence="12">
    <location>
        <begin position="234"/>
        <end position="253"/>
    </location>
</feature>
<dbReference type="AlphaFoldDB" id="A0A382HVI9"/>
<feature type="transmembrane region" description="Helical" evidence="12">
    <location>
        <begin position="159"/>
        <end position="176"/>
    </location>
</feature>
<feature type="transmembrane region" description="Helical" evidence="12">
    <location>
        <begin position="45"/>
        <end position="67"/>
    </location>
</feature>
<dbReference type="CDD" id="cd10322">
    <property type="entry name" value="SLC5sbd"/>
    <property type="match status" value="1"/>
</dbReference>
<keyword evidence="6" id="KW-0769">Symport</keyword>
<dbReference type="PROSITE" id="PS50283">
    <property type="entry name" value="NA_SOLUT_SYMP_3"/>
    <property type="match status" value="1"/>
</dbReference>
<evidence type="ECO:0000256" key="12">
    <source>
        <dbReference type="SAM" id="Phobius"/>
    </source>
</evidence>
<evidence type="ECO:0000256" key="1">
    <source>
        <dbReference type="ARBA" id="ARBA00004651"/>
    </source>
</evidence>
<dbReference type="Pfam" id="PF00474">
    <property type="entry name" value="SSF"/>
    <property type="match status" value="1"/>
</dbReference>
<comment type="subcellular location">
    <subcellularLocation>
        <location evidence="1">Cell membrane</location>
        <topology evidence="1">Multi-pass membrane protein</topology>
    </subcellularLocation>
</comment>
<proteinExistence type="inferred from homology"/>
<keyword evidence="7 12" id="KW-1133">Transmembrane helix</keyword>
<dbReference type="GO" id="GO:0006814">
    <property type="term" value="P:sodium ion transport"/>
    <property type="evidence" value="ECO:0007669"/>
    <property type="project" value="UniProtKB-KW"/>
</dbReference>
<evidence type="ECO:0000256" key="10">
    <source>
        <dbReference type="ARBA" id="ARBA00023136"/>
    </source>
</evidence>
<evidence type="ECO:0000313" key="13">
    <source>
        <dbReference type="EMBL" id="SVB91298.1"/>
    </source>
</evidence>
<keyword evidence="11" id="KW-0739">Sodium transport</keyword>
<dbReference type="EMBL" id="UINC01063552">
    <property type="protein sequence ID" value="SVB91298.1"/>
    <property type="molecule type" value="Genomic_DNA"/>
</dbReference>
<feature type="transmembrane region" description="Helical" evidence="12">
    <location>
        <begin position="274"/>
        <end position="296"/>
    </location>
</feature>
<evidence type="ECO:0000256" key="5">
    <source>
        <dbReference type="ARBA" id="ARBA00022692"/>
    </source>
</evidence>
<evidence type="ECO:0000256" key="4">
    <source>
        <dbReference type="ARBA" id="ARBA00022475"/>
    </source>
</evidence>
<keyword evidence="3" id="KW-0813">Transport</keyword>
<keyword evidence="5 12" id="KW-0812">Transmembrane</keyword>
<evidence type="ECO:0000256" key="7">
    <source>
        <dbReference type="ARBA" id="ARBA00022989"/>
    </source>
</evidence>
<keyword evidence="9" id="KW-0406">Ion transport</keyword>
<evidence type="ECO:0008006" key="14">
    <source>
        <dbReference type="Google" id="ProtNLM"/>
    </source>
</evidence>
<reference evidence="13" key="1">
    <citation type="submission" date="2018-05" db="EMBL/GenBank/DDBJ databases">
        <authorList>
            <person name="Lanie J.A."/>
            <person name="Ng W.-L."/>
            <person name="Kazmierczak K.M."/>
            <person name="Andrzejewski T.M."/>
            <person name="Davidsen T.M."/>
            <person name="Wayne K.J."/>
            <person name="Tettelin H."/>
            <person name="Glass J.I."/>
            <person name="Rusch D."/>
            <person name="Podicherti R."/>
            <person name="Tsui H.-C.T."/>
            <person name="Winkler M.E."/>
        </authorList>
    </citation>
    <scope>NUCLEOTIDE SEQUENCE</scope>
</reference>
<dbReference type="PANTHER" id="PTHR48086">
    <property type="entry name" value="SODIUM/PROLINE SYMPORTER-RELATED"/>
    <property type="match status" value="1"/>
</dbReference>
<protein>
    <recommendedName>
        <fullName evidence="14">Na+/pantothenate symporter PanF</fullName>
    </recommendedName>
</protein>
<feature type="transmembrane region" description="Helical" evidence="12">
    <location>
        <begin position="73"/>
        <end position="95"/>
    </location>
</feature>
<dbReference type="InterPro" id="IPR050277">
    <property type="entry name" value="Sodium:Solute_Symporter"/>
</dbReference>
<evidence type="ECO:0000256" key="11">
    <source>
        <dbReference type="ARBA" id="ARBA00023201"/>
    </source>
</evidence>
<feature type="transmembrane region" description="Helical" evidence="12">
    <location>
        <begin position="188"/>
        <end position="206"/>
    </location>
</feature>
<dbReference type="GO" id="GO:0015293">
    <property type="term" value="F:symporter activity"/>
    <property type="evidence" value="ECO:0007669"/>
    <property type="project" value="UniProtKB-KW"/>
</dbReference>
<evidence type="ECO:0000256" key="3">
    <source>
        <dbReference type="ARBA" id="ARBA00022448"/>
    </source>
</evidence>
<accession>A0A382HVI9</accession>
<dbReference type="InterPro" id="IPR038377">
    <property type="entry name" value="Na/Glc_symporter_sf"/>
</dbReference>
<gene>
    <name evidence="13" type="ORF">METZ01_LOCUS244152</name>
</gene>
<dbReference type="InterPro" id="IPR001734">
    <property type="entry name" value="Na/solute_symporter"/>
</dbReference>
<name>A0A382HVI9_9ZZZZ</name>
<evidence type="ECO:0000256" key="8">
    <source>
        <dbReference type="ARBA" id="ARBA00023053"/>
    </source>
</evidence>